<evidence type="ECO:0000256" key="1">
    <source>
        <dbReference type="SAM" id="Coils"/>
    </source>
</evidence>
<feature type="region of interest" description="Disordered" evidence="2">
    <location>
        <begin position="1"/>
        <end position="50"/>
    </location>
</feature>
<proteinExistence type="predicted"/>
<feature type="coiled-coil region" evidence="1">
    <location>
        <begin position="91"/>
        <end position="125"/>
    </location>
</feature>
<organism evidence="3 4">
    <name type="scientific">Aureimonas jatrophae</name>
    <dbReference type="NCBI Taxonomy" id="1166073"/>
    <lineage>
        <taxon>Bacteria</taxon>
        <taxon>Pseudomonadati</taxon>
        <taxon>Pseudomonadota</taxon>
        <taxon>Alphaproteobacteria</taxon>
        <taxon>Hyphomicrobiales</taxon>
        <taxon>Aurantimonadaceae</taxon>
        <taxon>Aureimonas</taxon>
    </lineage>
</organism>
<evidence type="ECO:0000313" key="4">
    <source>
        <dbReference type="Proteomes" id="UP000198793"/>
    </source>
</evidence>
<dbReference type="STRING" id="1166073.SAMN05192530_103283"/>
<accession>A0A1H0GRM9</accession>
<protein>
    <submittedName>
        <fullName evidence="3">Uncharacterized protein</fullName>
    </submittedName>
</protein>
<gene>
    <name evidence="3" type="ORF">SAMN05192530_103283</name>
</gene>
<reference evidence="3 4" key="1">
    <citation type="submission" date="2016-10" db="EMBL/GenBank/DDBJ databases">
        <authorList>
            <person name="de Groot N.N."/>
        </authorList>
    </citation>
    <scope>NUCLEOTIDE SEQUENCE [LARGE SCALE GENOMIC DNA]</scope>
    <source>
        <strain evidence="4">L7-484,KACC 16230,DSM 25025</strain>
    </source>
</reference>
<dbReference type="Proteomes" id="UP000198793">
    <property type="component" value="Unassembled WGS sequence"/>
</dbReference>
<keyword evidence="4" id="KW-1185">Reference proteome</keyword>
<dbReference type="EMBL" id="FNIT01000003">
    <property type="protein sequence ID" value="SDO09553.1"/>
    <property type="molecule type" value="Genomic_DNA"/>
</dbReference>
<dbReference type="AlphaFoldDB" id="A0A1H0GRM9"/>
<sequence length="170" mass="18901">MAAFRNGNEESDGMVNAANEDLGLNLRQSVSDPVGSARPEPNFSLVSNEERDAVSKRDWSAALDLVREASEAIRIRDERATEMEIEHRLDAERASDEIRTLQEQIEETELRLAETEGRLRVAEARAAEAEAWLARMHDAIVTSFSRVVSSDDADEAELRAAFANSLGETR</sequence>
<evidence type="ECO:0000313" key="3">
    <source>
        <dbReference type="EMBL" id="SDO09553.1"/>
    </source>
</evidence>
<name>A0A1H0GRM9_9HYPH</name>
<dbReference type="OrthoDB" id="7908717at2"/>
<keyword evidence="1" id="KW-0175">Coiled coil</keyword>
<evidence type="ECO:0000256" key="2">
    <source>
        <dbReference type="SAM" id="MobiDB-lite"/>
    </source>
</evidence>